<reference evidence="15" key="1">
    <citation type="submission" date="2023-04" db="EMBL/GenBank/DDBJ databases">
        <authorList>
            <person name="Vijverberg K."/>
            <person name="Xiong W."/>
            <person name="Schranz E."/>
        </authorList>
    </citation>
    <scope>NUCLEOTIDE SEQUENCE</scope>
</reference>
<dbReference type="EC" id="4.2.2.2" evidence="6 13"/>
<organism evidence="15 16">
    <name type="scientific">Lactuca saligna</name>
    <name type="common">Willowleaf lettuce</name>
    <dbReference type="NCBI Taxonomy" id="75948"/>
    <lineage>
        <taxon>Eukaryota</taxon>
        <taxon>Viridiplantae</taxon>
        <taxon>Streptophyta</taxon>
        <taxon>Embryophyta</taxon>
        <taxon>Tracheophyta</taxon>
        <taxon>Spermatophyta</taxon>
        <taxon>Magnoliopsida</taxon>
        <taxon>eudicotyledons</taxon>
        <taxon>Gunneridae</taxon>
        <taxon>Pentapetalae</taxon>
        <taxon>asterids</taxon>
        <taxon>campanulids</taxon>
        <taxon>Asterales</taxon>
        <taxon>Asteraceae</taxon>
        <taxon>Cichorioideae</taxon>
        <taxon>Cichorieae</taxon>
        <taxon>Lactucinae</taxon>
        <taxon>Lactuca</taxon>
    </lineage>
</organism>
<gene>
    <name evidence="15" type="ORF">LSALG_LOCUS11800</name>
</gene>
<evidence type="ECO:0000256" key="1">
    <source>
        <dbReference type="ARBA" id="ARBA00000695"/>
    </source>
</evidence>
<dbReference type="PANTHER" id="PTHR31683">
    <property type="entry name" value="PECTATE LYASE 18-RELATED"/>
    <property type="match status" value="1"/>
</dbReference>
<evidence type="ECO:0000256" key="4">
    <source>
        <dbReference type="ARBA" id="ARBA00008800"/>
    </source>
</evidence>
<feature type="domain" description="Pectate lyase" evidence="14">
    <location>
        <begin position="124"/>
        <end position="319"/>
    </location>
</feature>
<evidence type="ECO:0000256" key="8">
    <source>
        <dbReference type="ARBA" id="ARBA00022729"/>
    </source>
</evidence>
<name>A0AA35YEE4_LACSI</name>
<evidence type="ECO:0000256" key="7">
    <source>
        <dbReference type="ARBA" id="ARBA00022723"/>
    </source>
</evidence>
<evidence type="ECO:0000256" key="6">
    <source>
        <dbReference type="ARBA" id="ARBA00012272"/>
    </source>
</evidence>
<dbReference type="EMBL" id="OX465078">
    <property type="protein sequence ID" value="CAI9271531.1"/>
    <property type="molecule type" value="Genomic_DNA"/>
</dbReference>
<feature type="signal peptide" evidence="13">
    <location>
        <begin position="1"/>
        <end position="23"/>
    </location>
</feature>
<dbReference type="InterPro" id="IPR045032">
    <property type="entry name" value="PEL"/>
</dbReference>
<evidence type="ECO:0000256" key="10">
    <source>
        <dbReference type="ARBA" id="ARBA00023157"/>
    </source>
</evidence>
<dbReference type="InterPro" id="IPR012334">
    <property type="entry name" value="Pectin_lyas_fold"/>
</dbReference>
<dbReference type="SUPFAM" id="SSF51126">
    <property type="entry name" value="Pectin lyase-like"/>
    <property type="match status" value="1"/>
</dbReference>
<comment type="cofactor">
    <cofactor evidence="13">
        <name>Ca(2+)</name>
        <dbReference type="ChEBI" id="CHEBI:29108"/>
    </cofactor>
    <text evidence="13">Binds 1 Ca(2+) ion. Required for its activity.</text>
</comment>
<keyword evidence="9 13" id="KW-0106">Calcium</keyword>
<dbReference type="InterPro" id="IPR002022">
    <property type="entry name" value="Pec_lyase"/>
</dbReference>
<dbReference type="InterPro" id="IPR018082">
    <property type="entry name" value="AmbAllergen"/>
</dbReference>
<evidence type="ECO:0000313" key="15">
    <source>
        <dbReference type="EMBL" id="CAI9271531.1"/>
    </source>
</evidence>
<dbReference type="AlphaFoldDB" id="A0AA35YEE4"/>
<evidence type="ECO:0000256" key="11">
    <source>
        <dbReference type="ARBA" id="ARBA00023180"/>
    </source>
</evidence>
<keyword evidence="7 13" id="KW-0479">Metal-binding</keyword>
<sequence>MGKPSFLLFFTHAFVFMVSGILARTIQDEGSILGANSTRRGLHTACEATNKIDKCWRCKPDWAQNRQLLADCALGFAKGTTGGKGGEIYEVTDPSDDDAVNPKPGTLRCGVTQNRPLWIIFKKDMTITLKHELVMTGDKTIDGRGACVQIANGAGITIMKVKNVIIHGIHIHHIKETPGGVIKDSDTHSGPRAKSDGDGICIFGSSKIWIDHCTLDHGADGLIDVTMGGTDVTISNCIFNDHDKVMLLGVGNELEMNMKVTVAYNKFGCGCVQRLPRCRCGFTHVVNNDYDKWQMYAIGGTDKPTILSQGNRFMAPDDKQYKQVTRRAEATEAEWKTWNWKSEHDILLNGAFFIPSGGNIQHPPGMLEVETKIPVETLTRCAGLLKCTPGQPC</sequence>
<protein>
    <recommendedName>
        <fullName evidence="6 13">Pectate lyase</fullName>
        <ecNumber evidence="6 13">4.2.2.2</ecNumber>
    </recommendedName>
</protein>
<evidence type="ECO:0000256" key="5">
    <source>
        <dbReference type="ARBA" id="ARBA00011245"/>
    </source>
</evidence>
<dbReference type="PRINTS" id="PR00807">
    <property type="entry name" value="AMBALLERGEN"/>
</dbReference>
<dbReference type="InterPro" id="IPR011050">
    <property type="entry name" value="Pectin_lyase_fold/virulence"/>
</dbReference>
<dbReference type="GO" id="GO:0030570">
    <property type="term" value="F:pectate lyase activity"/>
    <property type="evidence" value="ECO:0007669"/>
    <property type="project" value="UniProtKB-EC"/>
</dbReference>
<evidence type="ECO:0000313" key="16">
    <source>
        <dbReference type="Proteomes" id="UP001177003"/>
    </source>
</evidence>
<evidence type="ECO:0000256" key="9">
    <source>
        <dbReference type="ARBA" id="ARBA00022837"/>
    </source>
</evidence>
<keyword evidence="16" id="KW-1185">Reference proteome</keyword>
<comment type="function">
    <text evidence="2">Has pectate lyase activity.</text>
</comment>
<dbReference type="Gene3D" id="2.160.20.10">
    <property type="entry name" value="Single-stranded right-handed beta-helix, Pectin lyase-like"/>
    <property type="match status" value="1"/>
</dbReference>
<evidence type="ECO:0000256" key="12">
    <source>
        <dbReference type="ARBA" id="ARBA00023239"/>
    </source>
</evidence>
<proteinExistence type="inferred from homology"/>
<accession>A0AA35YEE4</accession>
<dbReference type="Proteomes" id="UP001177003">
    <property type="component" value="Chromosome 2"/>
</dbReference>
<comment type="catalytic activity">
    <reaction evidence="1 13">
        <text>Eliminative cleavage of (1-&gt;4)-alpha-D-galacturonan to give oligosaccharides with 4-deoxy-alpha-D-galact-4-enuronosyl groups at their non-reducing ends.</text>
        <dbReference type="EC" id="4.2.2.2"/>
    </reaction>
</comment>
<comment type="pathway">
    <text evidence="3 13">Glycan metabolism; pectin degradation; 2-dehydro-3-deoxy-D-gluconate from pectin: step 2/5.</text>
</comment>
<keyword evidence="11" id="KW-0325">Glycoprotein</keyword>
<dbReference type="PANTHER" id="PTHR31683:SF159">
    <property type="entry name" value="PECTATE LYASE"/>
    <property type="match status" value="1"/>
</dbReference>
<dbReference type="Pfam" id="PF00544">
    <property type="entry name" value="Pectate_lyase_4"/>
    <property type="match status" value="1"/>
</dbReference>
<evidence type="ECO:0000256" key="13">
    <source>
        <dbReference type="RuleBase" id="RU361123"/>
    </source>
</evidence>
<dbReference type="GO" id="GO:0046872">
    <property type="term" value="F:metal ion binding"/>
    <property type="evidence" value="ECO:0007669"/>
    <property type="project" value="UniProtKB-KW"/>
</dbReference>
<feature type="chain" id="PRO_5041488487" description="Pectate lyase" evidence="13">
    <location>
        <begin position="24"/>
        <end position="393"/>
    </location>
</feature>
<keyword evidence="12 13" id="KW-0456">Lyase</keyword>
<evidence type="ECO:0000256" key="2">
    <source>
        <dbReference type="ARBA" id="ARBA00002799"/>
    </source>
</evidence>
<evidence type="ECO:0000259" key="14">
    <source>
        <dbReference type="SMART" id="SM00656"/>
    </source>
</evidence>
<dbReference type="SMART" id="SM00656">
    <property type="entry name" value="Amb_all"/>
    <property type="match status" value="1"/>
</dbReference>
<keyword evidence="8 13" id="KW-0732">Signal</keyword>
<keyword evidence="10" id="KW-1015">Disulfide bond</keyword>
<comment type="subunit">
    <text evidence="5">Monomer.</text>
</comment>
<evidence type="ECO:0000256" key="3">
    <source>
        <dbReference type="ARBA" id="ARBA00005220"/>
    </source>
</evidence>
<comment type="similarity">
    <text evidence="4">Belongs to the polysaccharide lyase 1 family. Amb a subfamily.</text>
</comment>